<evidence type="ECO:0000313" key="2">
    <source>
        <dbReference type="Proteomes" id="UP000297649"/>
    </source>
</evidence>
<organism evidence="1 2">
    <name type="scientific">Leptospira bandrabouensis</name>
    <dbReference type="NCBI Taxonomy" id="2484903"/>
    <lineage>
        <taxon>Bacteria</taxon>
        <taxon>Pseudomonadati</taxon>
        <taxon>Spirochaetota</taxon>
        <taxon>Spirochaetia</taxon>
        <taxon>Leptospirales</taxon>
        <taxon>Leptospiraceae</taxon>
        <taxon>Leptospira</taxon>
    </lineage>
</organism>
<dbReference type="Proteomes" id="UP000297649">
    <property type="component" value="Unassembled WGS sequence"/>
</dbReference>
<dbReference type="RefSeq" id="WP_135745241.1">
    <property type="nucleotide sequence ID" value="NZ_JAIZBI010000001.1"/>
</dbReference>
<sequence>MKKDSRFISKSFVVLVSLIFAFLLTQCVNLGQPQGLGPTGILYASYSLGLSERNLPKLPLKKGKACVKRYGFFFTTGNASIGEAANAAGIVDIYRIEKEATNYLSLYSSLCTVVWGI</sequence>
<dbReference type="Pfam" id="PF13146">
    <property type="entry name" value="TRL"/>
    <property type="match status" value="1"/>
</dbReference>
<dbReference type="OrthoDB" id="342461at2"/>
<accession>A0A6H3NQG8</accession>
<comment type="caution">
    <text evidence="1">The sequence shown here is derived from an EMBL/GenBank/DDBJ whole genome shotgun (WGS) entry which is preliminary data.</text>
</comment>
<dbReference type="AlphaFoldDB" id="A0A6H3NQG8"/>
<evidence type="ECO:0000313" key="1">
    <source>
        <dbReference type="EMBL" id="TGN15582.1"/>
    </source>
</evidence>
<gene>
    <name evidence="1" type="ORF">EHR08_04655</name>
</gene>
<dbReference type="InterPro" id="IPR025113">
    <property type="entry name" value="TRL-like"/>
</dbReference>
<keyword evidence="2" id="KW-1185">Reference proteome</keyword>
<proteinExistence type="predicted"/>
<reference evidence="1" key="1">
    <citation type="journal article" date="2019" name="PLoS Negl. Trop. Dis.">
        <title>Revisiting the worldwide diversity of Leptospira species in the environment.</title>
        <authorList>
            <person name="Vincent A.T."/>
            <person name="Schiettekatte O."/>
            <person name="Bourhy P."/>
            <person name="Veyrier F.J."/>
            <person name="Picardeau M."/>
        </authorList>
    </citation>
    <scope>NUCLEOTIDE SEQUENCE [LARGE SCALE GENOMIC DNA]</scope>
    <source>
        <strain evidence="1">201601109</strain>
    </source>
</reference>
<dbReference type="EMBL" id="RQHU01000005">
    <property type="protein sequence ID" value="TGN15582.1"/>
    <property type="molecule type" value="Genomic_DNA"/>
</dbReference>
<protein>
    <submittedName>
        <fullName evidence="1">TRL-like family protein</fullName>
    </submittedName>
</protein>
<name>A0A6H3NQG8_9LEPT</name>